<keyword evidence="2" id="KW-1185">Reference proteome</keyword>
<evidence type="ECO:0000313" key="2">
    <source>
        <dbReference type="Proteomes" id="UP001203852"/>
    </source>
</evidence>
<dbReference type="Proteomes" id="UP001203852">
    <property type="component" value="Unassembled WGS sequence"/>
</dbReference>
<dbReference type="AlphaFoldDB" id="A0AAN6IHH7"/>
<gene>
    <name evidence="1" type="ORF">EDD36DRAFT_159390</name>
</gene>
<proteinExistence type="predicted"/>
<comment type="caution">
    <text evidence="1">The sequence shown here is derived from an EMBL/GenBank/DDBJ whole genome shotgun (WGS) entry which is preliminary data.</text>
</comment>
<accession>A0AAN6IHH7</accession>
<reference evidence="1" key="1">
    <citation type="journal article" date="2022" name="bioRxiv">
        <title>Deciphering the potential niche of two novel black yeast fungi from a biological soil crust based on their genomes, phenotypes, and melanin regulation.</title>
        <authorList>
            <consortium name="DOE Joint Genome Institute"/>
            <person name="Carr E.C."/>
            <person name="Barton Q."/>
            <person name="Grambo S."/>
            <person name="Sullivan M."/>
            <person name="Renfro C.M."/>
            <person name="Kuo A."/>
            <person name="Pangilinan J."/>
            <person name="Lipzen A."/>
            <person name="Keymanesh K."/>
            <person name="Savage E."/>
            <person name="Barry K."/>
            <person name="Grigoriev I.V."/>
            <person name="Riekhof W.R."/>
            <person name="Harris S.S."/>
        </authorList>
    </citation>
    <scope>NUCLEOTIDE SEQUENCE</scope>
    <source>
        <strain evidence="1">JF 03-4F</strain>
    </source>
</reference>
<evidence type="ECO:0000313" key="1">
    <source>
        <dbReference type="EMBL" id="KAI1617275.1"/>
    </source>
</evidence>
<organism evidence="1 2">
    <name type="scientific">Exophiala viscosa</name>
    <dbReference type="NCBI Taxonomy" id="2486360"/>
    <lineage>
        <taxon>Eukaryota</taxon>
        <taxon>Fungi</taxon>
        <taxon>Dikarya</taxon>
        <taxon>Ascomycota</taxon>
        <taxon>Pezizomycotina</taxon>
        <taxon>Eurotiomycetes</taxon>
        <taxon>Chaetothyriomycetidae</taxon>
        <taxon>Chaetothyriales</taxon>
        <taxon>Herpotrichiellaceae</taxon>
        <taxon>Exophiala</taxon>
    </lineage>
</organism>
<name>A0AAN6IHH7_9EURO</name>
<dbReference type="EMBL" id="MU404351">
    <property type="protein sequence ID" value="KAI1617275.1"/>
    <property type="molecule type" value="Genomic_DNA"/>
</dbReference>
<sequence length="319" mass="36412">MALSRKRSSTTTCIERKPGKRIRIDSDVPSALINSLNITLPEPPQVPTFSKPKADFLSVLTSIPDFRDGLRECGVLTSYQYTRLRMTCRTVADNWKPFPHNPTTSDTKDPYFAGLKPVKCDELGCFNTSTHVAIRRCFGRFHPGMFSGCNKNLCIQCVWKAQQAHDIHKNPETEMYHCYHCSRDRRITRDMHPCDCGLTNRPNIHHQPYSDWQCMACRSIQVKGLKMEARRNLEDSEADNRILPRDAWYTGSNATDLNRWISTEARVRNNCPGCGQRCRQLPGQFATRANGLPPLPRAMIRQCMICLGRRPAKPLIQGM</sequence>
<protein>
    <submittedName>
        <fullName evidence="1">Uncharacterized protein</fullName>
    </submittedName>
</protein>